<dbReference type="EMBL" id="JNBS01004942">
    <property type="protein sequence ID" value="OQR81614.1"/>
    <property type="molecule type" value="Genomic_DNA"/>
</dbReference>
<keyword evidence="3" id="KW-1185">Reference proteome</keyword>
<dbReference type="AlphaFoldDB" id="A0A1V9Y7E7"/>
<accession>A0A1V9Y7E7</accession>
<dbReference type="OrthoDB" id="97518at2759"/>
<protein>
    <recommendedName>
        <fullName evidence="4">Tubby C-terminal domain-containing protein</fullName>
    </recommendedName>
</protein>
<dbReference type="Gene3D" id="2.40.160.200">
    <property type="entry name" value="LURP1-related"/>
    <property type="match status" value="1"/>
</dbReference>
<dbReference type="STRING" id="74557.A0A1V9Y7E7"/>
<dbReference type="InterPro" id="IPR007612">
    <property type="entry name" value="LOR"/>
</dbReference>
<organism evidence="2 3">
    <name type="scientific">Thraustotheca clavata</name>
    <dbReference type="NCBI Taxonomy" id="74557"/>
    <lineage>
        <taxon>Eukaryota</taxon>
        <taxon>Sar</taxon>
        <taxon>Stramenopiles</taxon>
        <taxon>Oomycota</taxon>
        <taxon>Saprolegniomycetes</taxon>
        <taxon>Saprolegniales</taxon>
        <taxon>Achlyaceae</taxon>
        <taxon>Thraustotheca</taxon>
    </lineage>
</organism>
<sequence length="205" mass="22519">MGACLSNAEVNYVAIKNAPSPITAIDTKFLSTAPRSLNMKHKKWNLTGDYTVNDGLTGTPYFQVSGSFFTMVGRKVLRDGNRVEIAGIKSVPFTFGRREVYIVDEKTKSESFLFTMDVVDSLGSLELSASVIDKVTGETHIVSCRGNQDTWNMVFYIDQSPVAKMRSKWEITGDRYFVDVAAGVDMALIALLCIGIQSTVPAQVP</sequence>
<proteinExistence type="inferred from homology"/>
<reference evidence="2 3" key="1">
    <citation type="journal article" date="2014" name="Genome Biol. Evol.">
        <title>The secreted proteins of Achlya hypogyna and Thraustotheca clavata identify the ancestral oomycete secretome and reveal gene acquisitions by horizontal gene transfer.</title>
        <authorList>
            <person name="Misner I."/>
            <person name="Blouin N."/>
            <person name="Leonard G."/>
            <person name="Richards T.A."/>
            <person name="Lane C.E."/>
        </authorList>
    </citation>
    <scope>NUCLEOTIDE SEQUENCE [LARGE SCALE GENOMIC DNA]</scope>
    <source>
        <strain evidence="2 3">ATCC 34112</strain>
    </source>
</reference>
<dbReference type="Proteomes" id="UP000243217">
    <property type="component" value="Unassembled WGS sequence"/>
</dbReference>
<dbReference type="InterPro" id="IPR025659">
    <property type="entry name" value="Tubby-like_C"/>
</dbReference>
<evidence type="ECO:0000313" key="3">
    <source>
        <dbReference type="Proteomes" id="UP000243217"/>
    </source>
</evidence>
<dbReference type="InterPro" id="IPR038595">
    <property type="entry name" value="LOR_sf"/>
</dbReference>
<dbReference type="Pfam" id="PF04525">
    <property type="entry name" value="LOR"/>
    <property type="match status" value="1"/>
</dbReference>
<evidence type="ECO:0008006" key="4">
    <source>
        <dbReference type="Google" id="ProtNLM"/>
    </source>
</evidence>
<evidence type="ECO:0000256" key="1">
    <source>
        <dbReference type="ARBA" id="ARBA00005437"/>
    </source>
</evidence>
<name>A0A1V9Y7E7_9STRA</name>
<gene>
    <name evidence="2" type="ORF">THRCLA_11568</name>
</gene>
<evidence type="ECO:0000313" key="2">
    <source>
        <dbReference type="EMBL" id="OQR81614.1"/>
    </source>
</evidence>
<dbReference type="SUPFAM" id="SSF54518">
    <property type="entry name" value="Tubby C-terminal domain-like"/>
    <property type="match status" value="1"/>
</dbReference>
<comment type="similarity">
    <text evidence="1">Belongs to the LOR family.</text>
</comment>
<comment type="caution">
    <text evidence="2">The sequence shown here is derived from an EMBL/GenBank/DDBJ whole genome shotgun (WGS) entry which is preliminary data.</text>
</comment>